<reference evidence="1 2" key="1">
    <citation type="journal article" date="2012" name="PLoS Pathog.">
        <title>Diverse lifestyles and strategies of plant pathogenesis encoded in the genomes of eighteen Dothideomycetes fungi.</title>
        <authorList>
            <person name="Ohm R.A."/>
            <person name="Feau N."/>
            <person name="Henrissat B."/>
            <person name="Schoch C.L."/>
            <person name="Horwitz B.A."/>
            <person name="Barry K.W."/>
            <person name="Condon B.J."/>
            <person name="Copeland A.C."/>
            <person name="Dhillon B."/>
            <person name="Glaser F."/>
            <person name="Hesse C.N."/>
            <person name="Kosti I."/>
            <person name="LaButti K."/>
            <person name="Lindquist E.A."/>
            <person name="Lucas S."/>
            <person name="Salamov A.A."/>
            <person name="Bradshaw R.E."/>
            <person name="Ciuffetti L."/>
            <person name="Hamelin R.C."/>
            <person name="Kema G.H.J."/>
            <person name="Lawrence C."/>
            <person name="Scott J.A."/>
            <person name="Spatafora J.W."/>
            <person name="Turgeon B.G."/>
            <person name="de Wit P.J.G.M."/>
            <person name="Zhong S."/>
            <person name="Goodwin S.B."/>
            <person name="Grigoriev I.V."/>
        </authorList>
    </citation>
    <scope>NUCLEOTIDE SEQUENCE [LARGE SCALE GENOMIC DNA]</scope>
    <source>
        <strain evidence="1 2">UAMH 10762</strain>
    </source>
</reference>
<dbReference type="GeneID" id="19111172"/>
<dbReference type="KEGG" id="bcom:BAUCODRAFT_30269"/>
<dbReference type="HOGENOM" id="CLU_2922263_0_0_1"/>
<dbReference type="AlphaFoldDB" id="M2NL28"/>
<evidence type="ECO:0000313" key="1">
    <source>
        <dbReference type="EMBL" id="EMC99855.1"/>
    </source>
</evidence>
<sequence>MRICVIYSARCPECGVGAEAGLRFREYCDNRSEKRRRERRFCDNVRTKFERVRGHRCRQFR</sequence>
<accession>M2NL28</accession>
<proteinExistence type="predicted"/>
<gene>
    <name evidence="1" type="ORF">BAUCODRAFT_30269</name>
</gene>
<keyword evidence="2" id="KW-1185">Reference proteome</keyword>
<name>M2NL28_BAUPA</name>
<dbReference type="EMBL" id="KB445551">
    <property type="protein sequence ID" value="EMC99855.1"/>
    <property type="molecule type" value="Genomic_DNA"/>
</dbReference>
<protein>
    <submittedName>
        <fullName evidence="1">Uncharacterized protein</fullName>
    </submittedName>
</protein>
<organism evidence="1 2">
    <name type="scientific">Baudoinia panamericana (strain UAMH 10762)</name>
    <name type="common">Angels' share fungus</name>
    <name type="synonym">Baudoinia compniacensis (strain UAMH 10762)</name>
    <dbReference type="NCBI Taxonomy" id="717646"/>
    <lineage>
        <taxon>Eukaryota</taxon>
        <taxon>Fungi</taxon>
        <taxon>Dikarya</taxon>
        <taxon>Ascomycota</taxon>
        <taxon>Pezizomycotina</taxon>
        <taxon>Dothideomycetes</taxon>
        <taxon>Dothideomycetidae</taxon>
        <taxon>Mycosphaerellales</taxon>
        <taxon>Teratosphaeriaceae</taxon>
        <taxon>Baudoinia</taxon>
    </lineage>
</organism>
<evidence type="ECO:0000313" key="2">
    <source>
        <dbReference type="Proteomes" id="UP000011761"/>
    </source>
</evidence>
<dbReference type="RefSeq" id="XP_007672990.1">
    <property type="nucleotide sequence ID" value="XM_007674800.1"/>
</dbReference>
<dbReference type="Proteomes" id="UP000011761">
    <property type="component" value="Unassembled WGS sequence"/>
</dbReference>